<protein>
    <submittedName>
        <fullName evidence="1">Uncharacterized protein</fullName>
    </submittedName>
</protein>
<feature type="non-terminal residue" evidence="1">
    <location>
        <position position="1"/>
    </location>
</feature>
<sequence length="100" mass="11099">APQRKQFNLVLTADHDSKALVMTPIPFGTHAERQAQIQWFQMLFADTSIFDMLQNYTMGDGSDVALGFVTKRLPLGGLWDNAKKVGLIDALQYGARISVT</sequence>
<name>A0A5S3YWG4_9GAMM</name>
<accession>A0A5S3YWG4</accession>
<feature type="non-terminal residue" evidence="1">
    <location>
        <position position="100"/>
    </location>
</feature>
<comment type="caution">
    <text evidence="1">The sequence shown here is derived from an EMBL/GenBank/DDBJ whole genome shotgun (WGS) entry which is preliminary data.</text>
</comment>
<reference evidence="2" key="2">
    <citation type="submission" date="2019-06" db="EMBL/GenBank/DDBJ databases">
        <title>Co-occurence of chitin degradation, pigmentation and bioactivity in marine Pseudoalteromonas.</title>
        <authorList>
            <person name="Sonnenschein E.C."/>
            <person name="Bech P.K."/>
        </authorList>
    </citation>
    <scope>NUCLEOTIDE SEQUENCE [LARGE SCALE GENOMIC DNA]</scope>
    <source>
        <strain evidence="2">S2897</strain>
    </source>
</reference>
<proteinExistence type="predicted"/>
<dbReference type="AlphaFoldDB" id="A0A5S3YWG4"/>
<dbReference type="Proteomes" id="UP000305874">
    <property type="component" value="Unassembled WGS sequence"/>
</dbReference>
<reference evidence="1 2" key="1">
    <citation type="submission" date="2017-12" db="EMBL/GenBank/DDBJ databases">
        <authorList>
            <person name="Paulsen S."/>
            <person name="Gram L.K."/>
        </authorList>
    </citation>
    <scope>NUCLEOTIDE SEQUENCE [LARGE SCALE GENOMIC DNA]</scope>
    <source>
        <strain evidence="1 2">S2897</strain>
    </source>
</reference>
<organism evidence="1 2">
    <name type="scientific">Pseudoalteromonas ruthenica</name>
    <dbReference type="NCBI Taxonomy" id="151081"/>
    <lineage>
        <taxon>Bacteria</taxon>
        <taxon>Pseudomonadati</taxon>
        <taxon>Pseudomonadota</taxon>
        <taxon>Gammaproteobacteria</taxon>
        <taxon>Alteromonadales</taxon>
        <taxon>Pseudoalteromonadaceae</taxon>
        <taxon>Pseudoalteromonas</taxon>
    </lineage>
</organism>
<evidence type="ECO:0000313" key="1">
    <source>
        <dbReference type="EMBL" id="TMP81700.1"/>
    </source>
</evidence>
<gene>
    <name evidence="1" type="ORF">CWC05_19600</name>
</gene>
<dbReference type="EMBL" id="PNCG01000179">
    <property type="protein sequence ID" value="TMP81700.1"/>
    <property type="molecule type" value="Genomic_DNA"/>
</dbReference>
<evidence type="ECO:0000313" key="2">
    <source>
        <dbReference type="Proteomes" id="UP000305874"/>
    </source>
</evidence>